<evidence type="ECO:0000256" key="1">
    <source>
        <dbReference type="SAM" id="MobiDB-lite"/>
    </source>
</evidence>
<dbReference type="EMBL" id="AGNL01009850">
    <property type="protein sequence ID" value="EJK69592.1"/>
    <property type="molecule type" value="Genomic_DNA"/>
</dbReference>
<protein>
    <submittedName>
        <fullName evidence="2">Uncharacterized protein</fullName>
    </submittedName>
</protein>
<dbReference type="Proteomes" id="UP000266841">
    <property type="component" value="Unassembled WGS sequence"/>
</dbReference>
<dbReference type="AlphaFoldDB" id="K0TGH1"/>
<reference evidence="2 3" key="1">
    <citation type="journal article" date="2012" name="Genome Biol.">
        <title>Genome and low-iron response of an oceanic diatom adapted to chronic iron limitation.</title>
        <authorList>
            <person name="Lommer M."/>
            <person name="Specht M."/>
            <person name="Roy A.S."/>
            <person name="Kraemer L."/>
            <person name="Andreson R."/>
            <person name="Gutowska M.A."/>
            <person name="Wolf J."/>
            <person name="Bergner S.V."/>
            <person name="Schilhabel M.B."/>
            <person name="Klostermeier U.C."/>
            <person name="Beiko R.G."/>
            <person name="Rosenstiel P."/>
            <person name="Hippler M."/>
            <person name="Laroche J."/>
        </authorList>
    </citation>
    <scope>NUCLEOTIDE SEQUENCE [LARGE SCALE GENOMIC DNA]</scope>
    <source>
        <strain evidence="2 3">CCMP1005</strain>
    </source>
</reference>
<evidence type="ECO:0000313" key="3">
    <source>
        <dbReference type="Proteomes" id="UP000266841"/>
    </source>
</evidence>
<feature type="region of interest" description="Disordered" evidence="1">
    <location>
        <begin position="131"/>
        <end position="160"/>
    </location>
</feature>
<proteinExistence type="predicted"/>
<name>K0TGH1_THAOC</name>
<keyword evidence="3" id="KW-1185">Reference proteome</keyword>
<organism evidence="2 3">
    <name type="scientific">Thalassiosira oceanica</name>
    <name type="common">Marine diatom</name>
    <dbReference type="NCBI Taxonomy" id="159749"/>
    <lineage>
        <taxon>Eukaryota</taxon>
        <taxon>Sar</taxon>
        <taxon>Stramenopiles</taxon>
        <taxon>Ochrophyta</taxon>
        <taxon>Bacillariophyta</taxon>
        <taxon>Coscinodiscophyceae</taxon>
        <taxon>Thalassiosirophycidae</taxon>
        <taxon>Thalassiosirales</taxon>
        <taxon>Thalassiosiraceae</taxon>
        <taxon>Thalassiosira</taxon>
    </lineage>
</organism>
<sequence length="160" mass="17280">MSNYIASAAARRYRILQSPYKRQLLAQHPLSAITVPTRMPIDASVVPTVSAFGIPSEVDLQHAARGMLSKSDGASEATAYSSRKVHFLNYAKHLGLYSHHVTLDPTVLTRLLSSFVTGNLLGYSLVSRHCTPRPGRRGGGSGPARRPHGSRGCRTTGTAR</sequence>
<gene>
    <name evidence="2" type="ORF">THAOC_09133</name>
</gene>
<evidence type="ECO:0000313" key="2">
    <source>
        <dbReference type="EMBL" id="EJK69592.1"/>
    </source>
</evidence>
<accession>K0TGH1</accession>
<comment type="caution">
    <text evidence="2">The sequence shown here is derived from an EMBL/GenBank/DDBJ whole genome shotgun (WGS) entry which is preliminary data.</text>
</comment>